<dbReference type="SUPFAM" id="SSF53822">
    <property type="entry name" value="Periplasmic binding protein-like I"/>
    <property type="match status" value="1"/>
</dbReference>
<keyword evidence="2" id="KW-0732">Signal</keyword>
<dbReference type="PANTHER" id="PTHR30483:SF6">
    <property type="entry name" value="PERIPLASMIC BINDING PROTEIN OF ABC TRANSPORTER FOR NATURAL AMINO ACIDS"/>
    <property type="match status" value="1"/>
</dbReference>
<feature type="domain" description="Leucine-binding protein" evidence="3">
    <location>
        <begin position="3"/>
        <end position="71"/>
    </location>
</feature>
<evidence type="ECO:0000256" key="2">
    <source>
        <dbReference type="ARBA" id="ARBA00022729"/>
    </source>
</evidence>
<reference evidence="4" key="1">
    <citation type="submission" date="2016-01" db="EMBL/GenBank/DDBJ databases">
        <authorList>
            <person name="Peeters C."/>
        </authorList>
    </citation>
    <scope>NUCLEOTIDE SEQUENCE</scope>
    <source>
        <strain evidence="4">LMG 29322</strain>
    </source>
</reference>
<keyword evidence="5" id="KW-1185">Reference proteome</keyword>
<dbReference type="Gene3D" id="3.40.50.2300">
    <property type="match status" value="1"/>
</dbReference>
<organism evidence="4 5">
    <name type="scientific">Caballeronia hypogeia</name>
    <dbReference type="NCBI Taxonomy" id="1777140"/>
    <lineage>
        <taxon>Bacteria</taxon>
        <taxon>Pseudomonadati</taxon>
        <taxon>Pseudomonadota</taxon>
        <taxon>Betaproteobacteria</taxon>
        <taxon>Burkholderiales</taxon>
        <taxon>Burkholderiaceae</taxon>
        <taxon>Caballeronia</taxon>
    </lineage>
</organism>
<protein>
    <submittedName>
        <fullName evidence="4">Extracellular ligand binding protein</fullName>
    </submittedName>
</protein>
<evidence type="ECO:0000259" key="3">
    <source>
        <dbReference type="Pfam" id="PF13458"/>
    </source>
</evidence>
<dbReference type="Pfam" id="PF13458">
    <property type="entry name" value="Peripla_BP_6"/>
    <property type="match status" value="1"/>
</dbReference>
<dbReference type="InterPro" id="IPR028082">
    <property type="entry name" value="Peripla_BP_I"/>
</dbReference>
<name>A0A158AAN2_9BURK</name>
<dbReference type="InterPro" id="IPR051010">
    <property type="entry name" value="BCAA_transport"/>
</dbReference>
<sequence>MGKAGEDFQTRFAKRFIVPNQTNAPFAYDSVYIFVDAMKRENSTDPAKVLSAMPSPDYTGVTSETQFDAHGDLLHGVVSMYDYKAGKKTLVSKITM</sequence>
<accession>A0A158AAN2</accession>
<dbReference type="RefSeq" id="WP_061167387.1">
    <property type="nucleotide sequence ID" value="NZ_FCOA02000005.1"/>
</dbReference>
<dbReference type="AlphaFoldDB" id="A0A158AAN2"/>
<evidence type="ECO:0000256" key="1">
    <source>
        <dbReference type="ARBA" id="ARBA00010062"/>
    </source>
</evidence>
<comment type="caution">
    <text evidence="4">The sequence shown here is derived from an EMBL/GenBank/DDBJ whole genome shotgun (WGS) entry which is preliminary data.</text>
</comment>
<dbReference type="EMBL" id="FCOA02000005">
    <property type="protein sequence ID" value="SAK54891.1"/>
    <property type="molecule type" value="Genomic_DNA"/>
</dbReference>
<dbReference type="PANTHER" id="PTHR30483">
    <property type="entry name" value="LEUCINE-SPECIFIC-BINDING PROTEIN"/>
    <property type="match status" value="1"/>
</dbReference>
<comment type="similarity">
    <text evidence="1">Belongs to the leucine-binding protein family.</text>
</comment>
<dbReference type="Proteomes" id="UP000054851">
    <property type="component" value="Unassembled WGS sequence"/>
</dbReference>
<evidence type="ECO:0000313" key="4">
    <source>
        <dbReference type="EMBL" id="SAK54891.1"/>
    </source>
</evidence>
<dbReference type="STRING" id="1777140.AWB79_02131"/>
<proteinExistence type="inferred from homology"/>
<gene>
    <name evidence="4" type="ORF">AWB79_02131</name>
</gene>
<evidence type="ECO:0000313" key="5">
    <source>
        <dbReference type="Proteomes" id="UP000054851"/>
    </source>
</evidence>
<dbReference type="InterPro" id="IPR028081">
    <property type="entry name" value="Leu-bd"/>
</dbReference>